<feature type="region of interest" description="Disordered" evidence="1">
    <location>
        <begin position="1"/>
        <end position="40"/>
    </location>
</feature>
<evidence type="ECO:0000313" key="2">
    <source>
        <dbReference type="EMBL" id="KAF3570506.1"/>
    </source>
</evidence>
<dbReference type="EMBL" id="QGKX02000095">
    <property type="protein sequence ID" value="KAF3570506.1"/>
    <property type="molecule type" value="Genomic_DNA"/>
</dbReference>
<gene>
    <name evidence="2" type="ORF">F2Q69_00060562</name>
</gene>
<feature type="compositionally biased region" description="Low complexity" evidence="1">
    <location>
        <begin position="29"/>
        <end position="39"/>
    </location>
</feature>
<proteinExistence type="predicted"/>
<protein>
    <submittedName>
        <fullName evidence="2">Uncharacterized protein</fullName>
    </submittedName>
</protein>
<reference evidence="2" key="1">
    <citation type="submission" date="2019-12" db="EMBL/GenBank/DDBJ databases">
        <title>Genome sequencing and annotation of Brassica cretica.</title>
        <authorList>
            <person name="Studholme D.J."/>
            <person name="Sarris P."/>
        </authorList>
    </citation>
    <scope>NUCLEOTIDE SEQUENCE</scope>
    <source>
        <strain evidence="2">PFS-109/04</strain>
        <tissue evidence="2">Leaf</tissue>
    </source>
</reference>
<evidence type="ECO:0000256" key="1">
    <source>
        <dbReference type="SAM" id="MobiDB-lite"/>
    </source>
</evidence>
<sequence>MEAKKKTTQLNQPQQPPQQVAVTIAQPASSISTQESSTSGVTNLDKLTRAELRSYKLICIE</sequence>
<dbReference type="Proteomes" id="UP000712600">
    <property type="component" value="Unassembled WGS sequence"/>
</dbReference>
<evidence type="ECO:0000313" key="3">
    <source>
        <dbReference type="Proteomes" id="UP000712600"/>
    </source>
</evidence>
<comment type="caution">
    <text evidence="2">The sequence shown here is derived from an EMBL/GenBank/DDBJ whole genome shotgun (WGS) entry which is preliminary data.</text>
</comment>
<name>A0A8S9RCL3_BRACR</name>
<dbReference type="AlphaFoldDB" id="A0A8S9RCL3"/>
<accession>A0A8S9RCL3</accession>
<organism evidence="2 3">
    <name type="scientific">Brassica cretica</name>
    <name type="common">Mustard</name>
    <dbReference type="NCBI Taxonomy" id="69181"/>
    <lineage>
        <taxon>Eukaryota</taxon>
        <taxon>Viridiplantae</taxon>
        <taxon>Streptophyta</taxon>
        <taxon>Embryophyta</taxon>
        <taxon>Tracheophyta</taxon>
        <taxon>Spermatophyta</taxon>
        <taxon>Magnoliopsida</taxon>
        <taxon>eudicotyledons</taxon>
        <taxon>Gunneridae</taxon>
        <taxon>Pentapetalae</taxon>
        <taxon>rosids</taxon>
        <taxon>malvids</taxon>
        <taxon>Brassicales</taxon>
        <taxon>Brassicaceae</taxon>
        <taxon>Brassiceae</taxon>
        <taxon>Brassica</taxon>
    </lineage>
</organism>